<dbReference type="Gene3D" id="2.60.120.10">
    <property type="entry name" value="Jelly Rolls"/>
    <property type="match status" value="1"/>
</dbReference>
<accession>A0A9J6NYH5</accession>
<comment type="caution">
    <text evidence="1">The sequence shown here is derived from an EMBL/GenBank/DDBJ whole genome shotgun (WGS) entry which is preliminary data.</text>
</comment>
<dbReference type="AlphaFoldDB" id="A0A9J6NYH5"/>
<dbReference type="InterPro" id="IPR014710">
    <property type="entry name" value="RmlC-like_jellyroll"/>
</dbReference>
<evidence type="ECO:0000313" key="2">
    <source>
        <dbReference type="Proteomes" id="UP001056429"/>
    </source>
</evidence>
<evidence type="ECO:0000313" key="1">
    <source>
        <dbReference type="EMBL" id="MCM1988693.1"/>
    </source>
</evidence>
<reference evidence="1" key="1">
    <citation type="journal article" date="2021" name="mSystems">
        <title>Bacteria and Archaea Synergistically Convert Glycine Betaine to Biogenic Methane in the Formosa Cold Seep of the South China Sea.</title>
        <authorList>
            <person name="Li L."/>
            <person name="Zhang W."/>
            <person name="Zhang S."/>
            <person name="Song L."/>
            <person name="Sun Q."/>
            <person name="Zhang H."/>
            <person name="Xiang H."/>
            <person name="Dong X."/>
        </authorList>
    </citation>
    <scope>NUCLEOTIDE SEQUENCE</scope>
    <source>
        <strain evidence="1">ZWT</strain>
    </source>
</reference>
<gene>
    <name evidence="1" type="ORF">KDK92_03000</name>
</gene>
<dbReference type="InterPro" id="IPR011051">
    <property type="entry name" value="RmlC_Cupin_sf"/>
</dbReference>
<dbReference type="SUPFAM" id="SSF51182">
    <property type="entry name" value="RmlC-like cupins"/>
    <property type="match status" value="1"/>
</dbReference>
<dbReference type="Pfam" id="PF05962">
    <property type="entry name" value="HutD"/>
    <property type="match status" value="1"/>
</dbReference>
<protein>
    <submittedName>
        <fullName evidence="1">HutD family protein</fullName>
    </submittedName>
</protein>
<name>A0A9J6NYH5_9CLOT</name>
<proteinExistence type="predicted"/>
<sequence>MSYGINVIRKKDFKTSEWSGGTTTQLMIHPQDSLYSERNFKWRLSSAKVDVEESTFTNLPGIWRIIMIIEGELKLKHKGHHKANLKPFQQDSFSGEYETRSFGKVTDFNLMMGKGCKGSLEHISLNNGESKNITFTNDGRHDTTDITEVFYCVDGEIEILTEINETINLFQGDLISVTRSAKDNPLTFKFSNNIEKEVKIIKAAVYY</sequence>
<dbReference type="EMBL" id="JAGSOJ010000001">
    <property type="protein sequence ID" value="MCM1988693.1"/>
    <property type="molecule type" value="Genomic_DNA"/>
</dbReference>
<dbReference type="CDD" id="cd02208">
    <property type="entry name" value="cupin_RmlC-like"/>
    <property type="match status" value="1"/>
</dbReference>
<dbReference type="RefSeq" id="WP_250857564.1">
    <property type="nucleotide sequence ID" value="NZ_JAGSOJ010000001.1"/>
</dbReference>
<keyword evidence="2" id="KW-1185">Reference proteome</keyword>
<dbReference type="PANTHER" id="PTHR37943">
    <property type="entry name" value="PROTEIN VES"/>
    <property type="match status" value="1"/>
</dbReference>
<reference evidence="1" key="2">
    <citation type="submission" date="2021-04" db="EMBL/GenBank/DDBJ databases">
        <authorList>
            <person name="Dong X."/>
        </authorList>
    </citation>
    <scope>NUCLEOTIDE SEQUENCE</scope>
    <source>
        <strain evidence="1">ZWT</strain>
    </source>
</reference>
<dbReference type="Proteomes" id="UP001056429">
    <property type="component" value="Unassembled WGS sequence"/>
</dbReference>
<organism evidence="1 2">
    <name type="scientific">Oceanirhabdus seepicola</name>
    <dbReference type="NCBI Taxonomy" id="2828781"/>
    <lineage>
        <taxon>Bacteria</taxon>
        <taxon>Bacillati</taxon>
        <taxon>Bacillota</taxon>
        <taxon>Clostridia</taxon>
        <taxon>Eubacteriales</taxon>
        <taxon>Clostridiaceae</taxon>
        <taxon>Oceanirhabdus</taxon>
    </lineage>
</organism>
<dbReference type="InterPro" id="IPR010282">
    <property type="entry name" value="Uncharacterised_HutD/Ves"/>
</dbReference>
<dbReference type="PANTHER" id="PTHR37943:SF1">
    <property type="entry name" value="PROTEIN VES"/>
    <property type="match status" value="1"/>
</dbReference>